<accession>A0A059KMP4</accession>
<dbReference type="AlphaFoldDB" id="A0A059KMP4"/>
<evidence type="ECO:0000313" key="2">
    <source>
        <dbReference type="EMBL" id="KDB52752.1"/>
    </source>
</evidence>
<dbReference type="Gene3D" id="3.40.190.150">
    <property type="entry name" value="Bordetella uptake gene, domain 1"/>
    <property type="match status" value="1"/>
</dbReference>
<dbReference type="CDD" id="cd07012">
    <property type="entry name" value="PBP2_Bug_TTT"/>
    <property type="match status" value="1"/>
</dbReference>
<dbReference type="PANTHER" id="PTHR42928:SF5">
    <property type="entry name" value="BLR1237 PROTEIN"/>
    <property type="match status" value="1"/>
</dbReference>
<sequence length="346" mass="36631">MADEGFAPPYKNPGDICMNRLTRRRALGALSLLPGAMATGMLPGTARAQAWPSQPVKLMVGSSPGGGTDAMARTVADKLGPALGTTVVVENRPGVSNTLAVDVVAKSTDGHALVMGVSTAHAIAPHLIRLAYDNERDVVPVVYVGAVPNVLVVAATAPYKTVAELVADARKQPGRLNYASSGNGSTQHIAGEMFEESTGITLNHVPYRGSAPALVDLMGGQVQLSFDTLASVLPHIKGGKLRALAVCSATRNEQLPGVPTLAEAGVKDVEMSAWYGIYMKAGMPKSVQQRVHDEVNKLLALPESRARLATFGADHQPMSQAQFQAFHVAENKRYADLIKRRNIKID</sequence>
<dbReference type="Proteomes" id="UP000026714">
    <property type="component" value="Unassembled WGS sequence"/>
</dbReference>
<evidence type="ECO:0000256" key="1">
    <source>
        <dbReference type="ARBA" id="ARBA00006987"/>
    </source>
</evidence>
<reference evidence="2 3" key="1">
    <citation type="journal article" date="2014" name="FEMS Microbiol. Ecol.">
        <title>Sphaerotilus natans encrusted with nanoball-shaped Fe(III) oxide minerals formed by nitrate-reducing mixotrophic Fe(II) oxidation.</title>
        <authorList>
            <person name="Park S."/>
            <person name="Kim D.H."/>
            <person name="Lee J.H."/>
            <person name="Hur H.G."/>
        </authorList>
    </citation>
    <scope>NUCLEOTIDE SEQUENCE [LARGE SCALE GENOMIC DNA]</scope>
    <source>
        <strain evidence="2 3">DSM 6575</strain>
    </source>
</reference>
<dbReference type="PANTHER" id="PTHR42928">
    <property type="entry name" value="TRICARBOXYLATE-BINDING PROTEIN"/>
    <property type="match status" value="1"/>
</dbReference>
<dbReference type="Gene3D" id="3.40.190.10">
    <property type="entry name" value="Periplasmic binding protein-like II"/>
    <property type="match status" value="1"/>
</dbReference>
<dbReference type="PIRSF" id="PIRSF017082">
    <property type="entry name" value="YflP"/>
    <property type="match status" value="1"/>
</dbReference>
<keyword evidence="3" id="KW-1185">Reference proteome</keyword>
<dbReference type="InterPro" id="IPR006311">
    <property type="entry name" value="TAT_signal"/>
</dbReference>
<dbReference type="InterPro" id="IPR005064">
    <property type="entry name" value="BUG"/>
</dbReference>
<dbReference type="InterPro" id="IPR042100">
    <property type="entry name" value="Bug_dom1"/>
</dbReference>
<dbReference type="eggNOG" id="COG3181">
    <property type="taxonomic scope" value="Bacteria"/>
</dbReference>
<evidence type="ECO:0000313" key="3">
    <source>
        <dbReference type="Proteomes" id="UP000026714"/>
    </source>
</evidence>
<dbReference type="SUPFAM" id="SSF53850">
    <property type="entry name" value="Periplasmic binding protein-like II"/>
    <property type="match status" value="1"/>
</dbReference>
<dbReference type="EMBL" id="AZRA01000041">
    <property type="protein sequence ID" value="KDB52752.1"/>
    <property type="molecule type" value="Genomic_DNA"/>
</dbReference>
<proteinExistence type="inferred from homology"/>
<protein>
    <submittedName>
        <fullName evidence="2">Twin-arginine translocation pathway signal</fullName>
    </submittedName>
</protein>
<dbReference type="STRING" id="34103.SAMN05421778_12029"/>
<dbReference type="PATRIC" id="fig|1286631.3.peg.1639"/>
<dbReference type="Pfam" id="PF03401">
    <property type="entry name" value="TctC"/>
    <property type="match status" value="1"/>
</dbReference>
<dbReference type="PROSITE" id="PS51318">
    <property type="entry name" value="TAT"/>
    <property type="match status" value="1"/>
</dbReference>
<comment type="caution">
    <text evidence="2">The sequence shown here is derived from an EMBL/GenBank/DDBJ whole genome shotgun (WGS) entry which is preliminary data.</text>
</comment>
<organism evidence="2 3">
    <name type="scientific">Sphaerotilus natans subsp. natans DSM 6575</name>
    <dbReference type="NCBI Taxonomy" id="1286631"/>
    <lineage>
        <taxon>Bacteria</taxon>
        <taxon>Pseudomonadati</taxon>
        <taxon>Pseudomonadota</taxon>
        <taxon>Betaproteobacteria</taxon>
        <taxon>Burkholderiales</taxon>
        <taxon>Sphaerotilaceae</taxon>
        <taxon>Sphaerotilus</taxon>
    </lineage>
</organism>
<gene>
    <name evidence="2" type="ORF">X805_16660</name>
</gene>
<name>A0A059KMP4_9BURK</name>
<comment type="similarity">
    <text evidence="1">Belongs to the UPF0065 (bug) family.</text>
</comment>